<feature type="compositionally biased region" description="Basic and acidic residues" evidence="12">
    <location>
        <begin position="316"/>
        <end position="333"/>
    </location>
</feature>
<feature type="compositionally biased region" description="Polar residues" evidence="12">
    <location>
        <begin position="412"/>
        <end position="421"/>
    </location>
</feature>
<proteinExistence type="inferred from homology"/>
<dbReference type="Gene3D" id="3.30.200.20">
    <property type="entry name" value="Phosphorylase Kinase, domain 1"/>
    <property type="match status" value="1"/>
</dbReference>
<dbReference type="InterPro" id="IPR017441">
    <property type="entry name" value="Protein_kinase_ATP_BS"/>
</dbReference>
<dbReference type="PROSITE" id="PS00108">
    <property type="entry name" value="PROTEIN_KINASE_ST"/>
    <property type="match status" value="1"/>
</dbReference>
<feature type="binding site" evidence="10">
    <location>
        <position position="36"/>
    </location>
    <ligand>
        <name>ATP</name>
        <dbReference type="ChEBI" id="CHEBI:30616"/>
    </ligand>
</feature>
<feature type="domain" description="Protein kinase" evidence="13">
    <location>
        <begin position="6"/>
        <end position="263"/>
    </location>
</feature>
<reference evidence="14" key="1">
    <citation type="submission" date="2021-09" db="EMBL/GenBank/DDBJ databases">
        <authorList>
            <consortium name="AG Swart"/>
            <person name="Singh M."/>
            <person name="Singh A."/>
            <person name="Seah K."/>
            <person name="Emmerich C."/>
        </authorList>
    </citation>
    <scope>NUCLEOTIDE SEQUENCE</scope>
    <source>
        <strain evidence="14">ATCC30299</strain>
    </source>
</reference>
<evidence type="ECO:0000256" key="8">
    <source>
        <dbReference type="ARBA" id="ARBA00047899"/>
    </source>
</evidence>
<evidence type="ECO:0000256" key="3">
    <source>
        <dbReference type="ARBA" id="ARBA00022527"/>
    </source>
</evidence>
<dbReference type="InterPro" id="IPR051131">
    <property type="entry name" value="NEK_Ser/Thr_kinase_NIMA"/>
</dbReference>
<dbReference type="GO" id="GO:0004674">
    <property type="term" value="F:protein serine/threonine kinase activity"/>
    <property type="evidence" value="ECO:0007669"/>
    <property type="project" value="UniProtKB-KW"/>
</dbReference>
<protein>
    <recommendedName>
        <fullName evidence="2">non-specific serine/threonine protein kinase</fullName>
        <ecNumber evidence="2">2.7.11.1</ecNumber>
    </recommendedName>
</protein>
<feature type="compositionally biased region" description="Basic and acidic residues" evidence="12">
    <location>
        <begin position="464"/>
        <end position="475"/>
    </location>
</feature>
<keyword evidence="3 11" id="KW-0723">Serine/threonine-protein kinase</keyword>
<evidence type="ECO:0000259" key="13">
    <source>
        <dbReference type="PROSITE" id="PS50011"/>
    </source>
</evidence>
<comment type="catalytic activity">
    <reaction evidence="9">
        <text>L-seryl-[protein] + ATP = O-phospho-L-seryl-[protein] + ADP + H(+)</text>
        <dbReference type="Rhea" id="RHEA:17989"/>
        <dbReference type="Rhea" id="RHEA-COMP:9863"/>
        <dbReference type="Rhea" id="RHEA-COMP:11604"/>
        <dbReference type="ChEBI" id="CHEBI:15378"/>
        <dbReference type="ChEBI" id="CHEBI:29999"/>
        <dbReference type="ChEBI" id="CHEBI:30616"/>
        <dbReference type="ChEBI" id="CHEBI:83421"/>
        <dbReference type="ChEBI" id="CHEBI:456216"/>
        <dbReference type="EC" id="2.7.11.1"/>
    </reaction>
</comment>
<dbReference type="SMART" id="SM00220">
    <property type="entry name" value="S_TKc"/>
    <property type="match status" value="1"/>
</dbReference>
<dbReference type="Gene3D" id="1.10.510.10">
    <property type="entry name" value="Transferase(Phosphotransferase) domain 1"/>
    <property type="match status" value="1"/>
</dbReference>
<sequence>MSLDAFELLNKLGDGAFSSVFKVRRKSDGEIYAIKKVKLGTLKPREKENALNEVRIMASYNHPNITAFKEAFIDQASNTLCIVMELCEGGDILKKINTHKQNGTHFRESEIWDVLVQVIRGLKALHDANILHRDLKCANIFLTNTGVVKLGDLNISKVLKRGMAQTQTGTPYYASPEIWKDQPYNSSSDIWSVGCVIYEMAALNPPFMANDMQGLYNKVIKGLYPNIPSTYSQDLANIIRSMLQVNPSVRPSCATILEMPPVLRHINPGRISQEEEKNQLLNTIKFDPNAQILNKKLPEANYEKKERVGSAGPSKKMLDQRGRVSSAKGERPAINELQMMQEMLINPRPNINNRDALDNRQIRPMPRQEPDYRGPKIAPRPEVKEIYDPRYQRPNQHPLAPPEPHPMYRIPSKQSPSQYNQRRPVDPFLQPQPDLQPQRVGAFVLDSPSHRQEQIPDYRNQIRQYDKVPSNDRRYNPMPRYDAGRPGY</sequence>
<feature type="compositionally biased region" description="Basic and acidic residues" evidence="12">
    <location>
        <begin position="355"/>
        <end position="391"/>
    </location>
</feature>
<keyword evidence="6" id="KW-0418">Kinase</keyword>
<dbReference type="EMBL" id="CAJZBQ010000017">
    <property type="protein sequence ID" value="CAG9317084.1"/>
    <property type="molecule type" value="Genomic_DNA"/>
</dbReference>
<dbReference type="Pfam" id="PF00069">
    <property type="entry name" value="Pkinase"/>
    <property type="match status" value="1"/>
</dbReference>
<dbReference type="PANTHER" id="PTHR44899:SF6">
    <property type="entry name" value="SERINE_THREONINE PROTEIN KINASE"/>
    <property type="match status" value="1"/>
</dbReference>
<keyword evidence="5 10" id="KW-0547">Nucleotide-binding</keyword>
<dbReference type="FunFam" id="3.30.200.20:FF:000097">
    <property type="entry name" value="Probable serine/threonine-protein kinase nek1"/>
    <property type="match status" value="1"/>
</dbReference>
<evidence type="ECO:0000256" key="4">
    <source>
        <dbReference type="ARBA" id="ARBA00022679"/>
    </source>
</evidence>
<dbReference type="InterPro" id="IPR011009">
    <property type="entry name" value="Kinase-like_dom_sf"/>
</dbReference>
<organism evidence="14 15">
    <name type="scientific">Blepharisma stoltei</name>
    <dbReference type="NCBI Taxonomy" id="1481888"/>
    <lineage>
        <taxon>Eukaryota</taxon>
        <taxon>Sar</taxon>
        <taxon>Alveolata</taxon>
        <taxon>Ciliophora</taxon>
        <taxon>Postciliodesmatophora</taxon>
        <taxon>Heterotrichea</taxon>
        <taxon>Heterotrichida</taxon>
        <taxon>Blepharismidae</taxon>
        <taxon>Blepharisma</taxon>
    </lineage>
</organism>
<dbReference type="GO" id="GO:0005524">
    <property type="term" value="F:ATP binding"/>
    <property type="evidence" value="ECO:0007669"/>
    <property type="project" value="UniProtKB-UniRule"/>
</dbReference>
<evidence type="ECO:0000256" key="9">
    <source>
        <dbReference type="ARBA" id="ARBA00048679"/>
    </source>
</evidence>
<dbReference type="InterPro" id="IPR008271">
    <property type="entry name" value="Ser/Thr_kinase_AS"/>
</dbReference>
<dbReference type="AlphaFoldDB" id="A0AAU9IUB7"/>
<name>A0AAU9IUB7_9CILI</name>
<feature type="region of interest" description="Disordered" evidence="12">
    <location>
        <begin position="346"/>
        <end position="488"/>
    </location>
</feature>
<dbReference type="PANTHER" id="PTHR44899">
    <property type="entry name" value="CAMK FAMILY PROTEIN KINASE"/>
    <property type="match status" value="1"/>
</dbReference>
<feature type="compositionally biased region" description="Low complexity" evidence="12">
    <location>
        <begin position="426"/>
        <end position="438"/>
    </location>
</feature>
<comment type="caution">
    <text evidence="14">The sequence shown here is derived from an EMBL/GenBank/DDBJ whole genome shotgun (WGS) entry which is preliminary data.</text>
</comment>
<comment type="similarity">
    <text evidence="1">Belongs to the protein kinase superfamily. NEK Ser/Thr protein kinase family. NIMA subfamily.</text>
</comment>
<evidence type="ECO:0000256" key="12">
    <source>
        <dbReference type="SAM" id="MobiDB-lite"/>
    </source>
</evidence>
<evidence type="ECO:0000256" key="5">
    <source>
        <dbReference type="ARBA" id="ARBA00022741"/>
    </source>
</evidence>
<keyword evidence="15" id="KW-1185">Reference proteome</keyword>
<comment type="catalytic activity">
    <reaction evidence="8">
        <text>L-threonyl-[protein] + ATP = O-phospho-L-threonyl-[protein] + ADP + H(+)</text>
        <dbReference type="Rhea" id="RHEA:46608"/>
        <dbReference type="Rhea" id="RHEA-COMP:11060"/>
        <dbReference type="Rhea" id="RHEA-COMP:11605"/>
        <dbReference type="ChEBI" id="CHEBI:15378"/>
        <dbReference type="ChEBI" id="CHEBI:30013"/>
        <dbReference type="ChEBI" id="CHEBI:30616"/>
        <dbReference type="ChEBI" id="CHEBI:61977"/>
        <dbReference type="ChEBI" id="CHEBI:456216"/>
        <dbReference type="EC" id="2.7.11.1"/>
    </reaction>
</comment>
<dbReference type="SUPFAM" id="SSF56112">
    <property type="entry name" value="Protein kinase-like (PK-like)"/>
    <property type="match status" value="1"/>
</dbReference>
<keyword evidence="4" id="KW-0808">Transferase</keyword>
<evidence type="ECO:0000256" key="10">
    <source>
        <dbReference type="PROSITE-ProRule" id="PRU10141"/>
    </source>
</evidence>
<evidence type="ECO:0000313" key="15">
    <source>
        <dbReference type="Proteomes" id="UP001162131"/>
    </source>
</evidence>
<dbReference type="InterPro" id="IPR000719">
    <property type="entry name" value="Prot_kinase_dom"/>
</dbReference>
<evidence type="ECO:0000256" key="1">
    <source>
        <dbReference type="ARBA" id="ARBA00010886"/>
    </source>
</evidence>
<keyword evidence="7 10" id="KW-0067">ATP-binding</keyword>
<evidence type="ECO:0000256" key="2">
    <source>
        <dbReference type="ARBA" id="ARBA00012513"/>
    </source>
</evidence>
<dbReference type="EC" id="2.7.11.1" evidence="2"/>
<accession>A0AAU9IUB7</accession>
<evidence type="ECO:0000313" key="14">
    <source>
        <dbReference type="EMBL" id="CAG9317084.1"/>
    </source>
</evidence>
<dbReference type="Proteomes" id="UP001162131">
    <property type="component" value="Unassembled WGS sequence"/>
</dbReference>
<dbReference type="PROSITE" id="PS50011">
    <property type="entry name" value="PROTEIN_KINASE_DOM"/>
    <property type="match status" value="1"/>
</dbReference>
<evidence type="ECO:0000256" key="11">
    <source>
        <dbReference type="RuleBase" id="RU000304"/>
    </source>
</evidence>
<dbReference type="PROSITE" id="PS00107">
    <property type="entry name" value="PROTEIN_KINASE_ATP"/>
    <property type="match status" value="1"/>
</dbReference>
<evidence type="ECO:0000256" key="6">
    <source>
        <dbReference type="ARBA" id="ARBA00022777"/>
    </source>
</evidence>
<dbReference type="CDD" id="cd08215">
    <property type="entry name" value="STKc_Nek"/>
    <property type="match status" value="1"/>
</dbReference>
<gene>
    <name evidence="14" type="ORF">BSTOLATCC_MIC17706</name>
</gene>
<evidence type="ECO:0000256" key="7">
    <source>
        <dbReference type="ARBA" id="ARBA00022840"/>
    </source>
</evidence>
<feature type="region of interest" description="Disordered" evidence="12">
    <location>
        <begin position="301"/>
        <end position="334"/>
    </location>
</feature>